<dbReference type="CDD" id="cd00038">
    <property type="entry name" value="CAP_ED"/>
    <property type="match status" value="1"/>
</dbReference>
<dbReference type="Gene3D" id="2.60.120.10">
    <property type="entry name" value="Jelly Rolls"/>
    <property type="match status" value="1"/>
</dbReference>
<keyword evidence="3" id="KW-1185">Reference proteome</keyword>
<dbReference type="InterPro" id="IPR018490">
    <property type="entry name" value="cNMP-bd_dom_sf"/>
</dbReference>
<dbReference type="EMBL" id="PYXZ01000001">
    <property type="protein sequence ID" value="PUA82974.1"/>
    <property type="molecule type" value="Genomic_DNA"/>
</dbReference>
<dbReference type="SUPFAM" id="SSF51206">
    <property type="entry name" value="cAMP-binding domain-like"/>
    <property type="match status" value="1"/>
</dbReference>
<protein>
    <submittedName>
        <fullName evidence="2">Cyclic nucleotide-binding domain-containing protein</fullName>
    </submittedName>
</protein>
<dbReference type="GO" id="GO:0003700">
    <property type="term" value="F:DNA-binding transcription factor activity"/>
    <property type="evidence" value="ECO:0007669"/>
    <property type="project" value="TreeGrafter"/>
</dbReference>
<comment type="caution">
    <text evidence="2">The sequence shown here is derived from an EMBL/GenBank/DDBJ whole genome shotgun (WGS) entry which is preliminary data.</text>
</comment>
<dbReference type="InterPro" id="IPR050397">
    <property type="entry name" value="Env_Response_Regulators"/>
</dbReference>
<dbReference type="InterPro" id="IPR014710">
    <property type="entry name" value="RmlC-like_jellyroll"/>
</dbReference>
<dbReference type="AlphaFoldDB" id="A0A2R7Z340"/>
<reference evidence="2 3" key="1">
    <citation type="submission" date="2018-03" db="EMBL/GenBank/DDBJ databases">
        <authorList>
            <person name="Keele B.F."/>
        </authorList>
    </citation>
    <scope>NUCLEOTIDE SEQUENCE [LARGE SCALE GENOMIC DNA]</scope>
    <source>
        <strain evidence="2 3">IB-3</strain>
    </source>
</reference>
<proteinExistence type="predicted"/>
<dbReference type="RefSeq" id="WP_108343160.1">
    <property type="nucleotide sequence ID" value="NZ_PYXZ01000001.1"/>
</dbReference>
<dbReference type="PANTHER" id="PTHR24567:SF74">
    <property type="entry name" value="HTH-TYPE TRANSCRIPTIONAL REGULATOR ARCR"/>
    <property type="match status" value="1"/>
</dbReference>
<dbReference type="InterPro" id="IPR018488">
    <property type="entry name" value="cNMP-bd_CS"/>
</dbReference>
<feature type="domain" description="Cyclic nucleotide-binding" evidence="1">
    <location>
        <begin position="5"/>
        <end position="103"/>
    </location>
</feature>
<dbReference type="SMART" id="SM00100">
    <property type="entry name" value="cNMP"/>
    <property type="match status" value="1"/>
</dbReference>
<dbReference type="PROSITE" id="PS50042">
    <property type="entry name" value="CNMP_BINDING_3"/>
    <property type="match status" value="1"/>
</dbReference>
<dbReference type="Pfam" id="PF00027">
    <property type="entry name" value="cNMP_binding"/>
    <property type="match status" value="1"/>
</dbReference>
<dbReference type="InterPro" id="IPR000595">
    <property type="entry name" value="cNMP-bd_dom"/>
</dbReference>
<dbReference type="PANTHER" id="PTHR24567">
    <property type="entry name" value="CRP FAMILY TRANSCRIPTIONAL REGULATORY PROTEIN"/>
    <property type="match status" value="1"/>
</dbReference>
<name>A0A2R7Z340_9ACTN</name>
<evidence type="ECO:0000259" key="1">
    <source>
        <dbReference type="PROSITE" id="PS50042"/>
    </source>
</evidence>
<sequence>MTSSIFDALSPAEAAQVRAAGTQLTLPAGWSPIGERTPADKAYILTAGEVSVRRNGTEIAQLGPGQIIGEAAIVNHTLRSATIVALTPLEAIHFTSAKLEELVARIPAFADALTRAAAERLESGSAPE</sequence>
<dbReference type="GO" id="GO:0005829">
    <property type="term" value="C:cytosol"/>
    <property type="evidence" value="ECO:0007669"/>
    <property type="project" value="TreeGrafter"/>
</dbReference>
<evidence type="ECO:0000313" key="2">
    <source>
        <dbReference type="EMBL" id="PUA82974.1"/>
    </source>
</evidence>
<accession>A0A2R7Z340</accession>
<dbReference type="Proteomes" id="UP000244867">
    <property type="component" value="Unassembled WGS sequence"/>
</dbReference>
<organism evidence="2 3">
    <name type="scientific">Nocardioides currus</name>
    <dbReference type="NCBI Taxonomy" id="2133958"/>
    <lineage>
        <taxon>Bacteria</taxon>
        <taxon>Bacillati</taxon>
        <taxon>Actinomycetota</taxon>
        <taxon>Actinomycetes</taxon>
        <taxon>Propionibacteriales</taxon>
        <taxon>Nocardioidaceae</taxon>
        <taxon>Nocardioides</taxon>
    </lineage>
</organism>
<dbReference type="PROSITE" id="PS00889">
    <property type="entry name" value="CNMP_BINDING_2"/>
    <property type="match status" value="1"/>
</dbReference>
<dbReference type="OrthoDB" id="4619743at2"/>
<evidence type="ECO:0000313" key="3">
    <source>
        <dbReference type="Proteomes" id="UP000244867"/>
    </source>
</evidence>
<gene>
    <name evidence="2" type="ORF">C7S10_04630</name>
</gene>